<sequence>MFSKFAFVVLLVAVARCSASGGTSSFSYGVSDPNTGDIKDQHEKRVGDSVVGKYSLLEADGTKRTVEYSSHPHTGFNAVVRKDPPHGVHPSSAVGYNGVASALGGLGYAGANPLAYGGLNAWNPAAKSAYAGSPYIGAYGGYNGANNGWTQNYAANVGANGWPNNYGAAGVYGGNGYGWSTTSVTSWPNNAAANAWPSSVGTNIGAKAWPSNVGANLGANAWPSNVGANLGANVWPSAAAGVGVYGNANGVYGANGWPQGYGAAGYAAYGNRLGW</sequence>
<dbReference type="InterPro" id="IPR051217">
    <property type="entry name" value="Insect_Cuticle_Struc_Prot"/>
</dbReference>
<dbReference type="Proteomes" id="UP000301870">
    <property type="component" value="Chromosome 15"/>
</dbReference>
<dbReference type="GeneID" id="111352243"/>
<evidence type="ECO:0000313" key="5">
    <source>
        <dbReference type="EMBL" id="TKX27903.1"/>
    </source>
</evidence>
<evidence type="ECO:0000313" key="7">
    <source>
        <dbReference type="RefSeq" id="XP_022820408.1"/>
    </source>
</evidence>
<feature type="chain" id="PRO_5044609759" evidence="4">
    <location>
        <begin position="20"/>
        <end position="275"/>
    </location>
</feature>
<reference evidence="7" key="2">
    <citation type="submission" date="2025-04" db="UniProtKB">
        <authorList>
            <consortium name="RefSeq"/>
        </authorList>
    </citation>
    <scope>IDENTIFICATION</scope>
    <source>
        <strain evidence="7">Ishihara</strain>
        <tissue evidence="7">Whole body</tissue>
    </source>
</reference>
<keyword evidence="6" id="KW-1185">Reference proteome</keyword>
<protein>
    <submittedName>
        <fullName evidence="5">Cuticular protein RR-2</fullName>
    </submittedName>
    <submittedName>
        <fullName evidence="7">Fibroin heavy chain-like</fullName>
    </submittedName>
</protein>
<gene>
    <name evidence="7" type="primary">LOC111352243</name>
    <name evidence="5" type="ORF">BJG85_SLAki192</name>
</gene>
<keyword evidence="2 4" id="KW-0732">Signal</keyword>
<evidence type="ECO:0000256" key="3">
    <source>
        <dbReference type="PROSITE-ProRule" id="PRU00497"/>
    </source>
</evidence>
<dbReference type="AlphaFoldDB" id="A0A4U7B9F3"/>
<dbReference type="GO" id="GO:0005615">
    <property type="term" value="C:extracellular space"/>
    <property type="evidence" value="ECO:0007669"/>
    <property type="project" value="TreeGrafter"/>
</dbReference>
<keyword evidence="1 3" id="KW-0193">Cuticle</keyword>
<dbReference type="GO" id="GO:0031012">
    <property type="term" value="C:extracellular matrix"/>
    <property type="evidence" value="ECO:0007669"/>
    <property type="project" value="TreeGrafter"/>
</dbReference>
<organism evidence="5">
    <name type="scientific">Spodoptera litura</name>
    <name type="common">Asian cotton leafworm</name>
    <dbReference type="NCBI Taxonomy" id="69820"/>
    <lineage>
        <taxon>Eukaryota</taxon>
        <taxon>Metazoa</taxon>
        <taxon>Ecdysozoa</taxon>
        <taxon>Arthropoda</taxon>
        <taxon>Hexapoda</taxon>
        <taxon>Insecta</taxon>
        <taxon>Pterygota</taxon>
        <taxon>Neoptera</taxon>
        <taxon>Endopterygota</taxon>
        <taxon>Lepidoptera</taxon>
        <taxon>Glossata</taxon>
        <taxon>Ditrysia</taxon>
        <taxon>Noctuoidea</taxon>
        <taxon>Noctuidae</taxon>
        <taxon>Amphipyrinae</taxon>
        <taxon>Spodoptera</taxon>
    </lineage>
</organism>
<evidence type="ECO:0000256" key="1">
    <source>
        <dbReference type="ARBA" id="ARBA00022460"/>
    </source>
</evidence>
<accession>A0A4U7B9F3</accession>
<name>A0A4U7B9F3_SPOLT</name>
<feature type="signal peptide" evidence="4">
    <location>
        <begin position="1"/>
        <end position="19"/>
    </location>
</feature>
<dbReference type="PROSITE" id="PS51155">
    <property type="entry name" value="CHIT_BIND_RR_2"/>
    <property type="match status" value="1"/>
</dbReference>
<proteinExistence type="predicted"/>
<dbReference type="KEGG" id="sliu:111352243"/>
<evidence type="ECO:0000256" key="2">
    <source>
        <dbReference type="ARBA" id="ARBA00022729"/>
    </source>
</evidence>
<dbReference type="InterPro" id="IPR000618">
    <property type="entry name" value="Insect_cuticle"/>
</dbReference>
<evidence type="ECO:0000313" key="6">
    <source>
        <dbReference type="Proteomes" id="UP000301870"/>
    </source>
</evidence>
<dbReference type="EMBL" id="CM008406">
    <property type="protein sequence ID" value="TKX27903.1"/>
    <property type="molecule type" value="Genomic_DNA"/>
</dbReference>
<dbReference type="GO" id="GO:0042302">
    <property type="term" value="F:structural constituent of cuticle"/>
    <property type="evidence" value="ECO:0007669"/>
    <property type="project" value="UniProtKB-UniRule"/>
</dbReference>
<dbReference type="RefSeq" id="XP_022820408.1">
    <property type="nucleotide sequence ID" value="XM_022964640.1"/>
</dbReference>
<dbReference type="PANTHER" id="PTHR12236">
    <property type="entry name" value="STRUCTURAL CONTITUENT OF CUTICLE"/>
    <property type="match status" value="1"/>
</dbReference>
<dbReference type="Pfam" id="PF00379">
    <property type="entry name" value="Chitin_bind_4"/>
    <property type="match status" value="1"/>
</dbReference>
<dbReference type="OrthoDB" id="6622265at2759"/>
<evidence type="ECO:0000256" key="4">
    <source>
        <dbReference type="SAM" id="SignalP"/>
    </source>
</evidence>
<reference evidence="5" key="1">
    <citation type="journal article" date="2017" name="Nat. Ecol. Evol.">
        <title>Genomic adaptation to polyphagy and insecticides in a major East Asian noctuid pest.</title>
        <authorList>
            <person name="Cheng T."/>
            <person name="Wu J."/>
            <person name="Wu Y."/>
            <person name="Chilukuri R.V."/>
            <person name="Huang L."/>
            <person name="Yamamoto K."/>
            <person name="Feng L."/>
            <person name="Li W."/>
            <person name="Chen Z."/>
            <person name="Guo H."/>
            <person name="Liu J."/>
            <person name="Li S."/>
            <person name="Wang X."/>
            <person name="Peng L."/>
            <person name="Liu D."/>
            <person name="Guo Y."/>
            <person name="Fu B."/>
            <person name="Li Z."/>
            <person name="Liu C."/>
            <person name="Chen Y."/>
            <person name="Tomar A."/>
            <person name="Hilliou F."/>
            <person name="Montagne N."/>
            <person name="Jacquin-Joly E."/>
            <person name="d'Alencon E."/>
            <person name="Seth R.K."/>
            <person name="Bhatnagar R.K."/>
            <person name="Jouraku A."/>
            <person name="Shiotsuki T."/>
            <person name="Kadono-Okuda K."/>
            <person name="Promboon A."/>
            <person name="Smagghe G."/>
            <person name="Arunkumar K.P."/>
            <person name="Kishino H."/>
            <person name="Goldsmith M.R."/>
            <person name="Feng Q."/>
            <person name="Xia Q."/>
            <person name="Mita K."/>
        </authorList>
    </citation>
    <scope>NUCLEOTIDE SEQUENCE [LARGE SCALE GENOMIC DNA]</scope>
    <source>
        <strain evidence="5">Ishihara</strain>
        <tissue evidence="5">Whole body</tissue>
    </source>
</reference>
<dbReference type="PANTHER" id="PTHR12236:SF75">
    <property type="entry name" value="CUTICULAR PROTEIN 62BB, ISOFORM A"/>
    <property type="match status" value="1"/>
</dbReference>